<comment type="pathway">
    <text evidence="1">Lipid metabolism.</text>
</comment>
<reference evidence="6" key="1">
    <citation type="submission" date="2024-06" db="EMBL/GenBank/DDBJ databases">
        <title>Complete Genome Sequence of mouse commensal type strain Neisseria musculi.</title>
        <authorList>
            <person name="Thapa E."/>
            <person name="Aluvathingal J."/>
            <person name="Nadendla S."/>
            <person name="Mehta A."/>
            <person name="Tettelin H."/>
            <person name="Weyand N.J."/>
        </authorList>
    </citation>
    <scope>NUCLEOTIDE SEQUENCE</scope>
    <source>
        <strain evidence="6">NW831</strain>
    </source>
</reference>
<dbReference type="KEGG" id="nmus:H7A79_0265"/>
<dbReference type="RefSeq" id="WP_187001588.1">
    <property type="nucleotide sequence ID" value="NZ_CP060414.2"/>
</dbReference>
<accession>A0A7H1MD75</accession>
<dbReference type="SUPFAM" id="SSF69593">
    <property type="entry name" value="Glycerol-3-phosphate (1)-acyltransferase"/>
    <property type="match status" value="1"/>
</dbReference>
<evidence type="ECO:0000256" key="2">
    <source>
        <dbReference type="ARBA" id="ARBA00022679"/>
    </source>
</evidence>
<keyword evidence="3 6" id="KW-0012">Acyltransferase</keyword>
<dbReference type="SMART" id="SM00563">
    <property type="entry name" value="PlsC"/>
    <property type="match status" value="1"/>
</dbReference>
<dbReference type="Proteomes" id="UP000516412">
    <property type="component" value="Chromosome"/>
</dbReference>
<feature type="domain" description="Phospholipid/glycerol acyltransferase" evidence="5">
    <location>
        <begin position="68"/>
        <end position="181"/>
    </location>
</feature>
<evidence type="ECO:0000259" key="5">
    <source>
        <dbReference type="SMART" id="SM00563"/>
    </source>
</evidence>
<feature type="transmembrane region" description="Helical" evidence="4">
    <location>
        <begin position="6"/>
        <end position="31"/>
    </location>
</feature>
<evidence type="ECO:0000313" key="6">
    <source>
        <dbReference type="EMBL" id="QNT59590.1"/>
    </source>
</evidence>
<proteinExistence type="predicted"/>
<evidence type="ECO:0000256" key="1">
    <source>
        <dbReference type="ARBA" id="ARBA00005189"/>
    </source>
</evidence>
<keyword evidence="2" id="KW-0808">Transferase</keyword>
<gene>
    <name evidence="6" type="ORF">H7A79_0265</name>
</gene>
<protein>
    <submittedName>
        <fullName evidence="6">Acyltransferase family protein</fullName>
    </submittedName>
</protein>
<keyword evidence="7" id="KW-1185">Reference proteome</keyword>
<organism evidence="6 7">
    <name type="scientific">Neisseria musculi</name>
    <dbReference type="NCBI Taxonomy" id="1815583"/>
    <lineage>
        <taxon>Bacteria</taxon>
        <taxon>Pseudomonadati</taxon>
        <taxon>Pseudomonadota</taxon>
        <taxon>Betaproteobacteria</taxon>
        <taxon>Neisseriales</taxon>
        <taxon>Neisseriaceae</taxon>
        <taxon>Neisseria</taxon>
    </lineage>
</organism>
<keyword evidence="4" id="KW-1133">Transmembrane helix</keyword>
<dbReference type="InterPro" id="IPR002123">
    <property type="entry name" value="Plipid/glycerol_acylTrfase"/>
</dbReference>
<sequence>MTTLRTVFRLLCIGSCLLYGTAEMFFLFPFYSKQRKLRAIQLWSLRVLASCGLKLAVYGSLPEKGRGQMMISNHISWLDIMAVNGAFPGRFVAKDEVAKWPVVGYLATQAQTVYVTRNKGTEGNSEKIRHVTAALKNGDTVTLFPEGTSTEGREILPFKTSFFQAAYEADVPLIPVLCRYPNPDGSSPNPAMAYHGDISLLQSICMIIRQPGGVAELHFLDPVPSGADRRATALDIHRRLSEKQRGLESAPPVFK</sequence>
<evidence type="ECO:0000313" key="7">
    <source>
        <dbReference type="Proteomes" id="UP000516412"/>
    </source>
</evidence>
<keyword evidence="4" id="KW-0472">Membrane</keyword>
<name>A0A7H1MD75_9NEIS</name>
<evidence type="ECO:0000256" key="4">
    <source>
        <dbReference type="SAM" id="Phobius"/>
    </source>
</evidence>
<dbReference type="PANTHER" id="PTHR10434">
    <property type="entry name" value="1-ACYL-SN-GLYCEROL-3-PHOSPHATE ACYLTRANSFERASE"/>
    <property type="match status" value="1"/>
</dbReference>
<dbReference type="EMBL" id="CP060414">
    <property type="protein sequence ID" value="QNT59590.1"/>
    <property type="molecule type" value="Genomic_DNA"/>
</dbReference>
<dbReference type="PANTHER" id="PTHR10434:SF11">
    <property type="entry name" value="1-ACYL-SN-GLYCEROL-3-PHOSPHATE ACYLTRANSFERASE"/>
    <property type="match status" value="1"/>
</dbReference>
<dbReference type="GO" id="GO:0006654">
    <property type="term" value="P:phosphatidic acid biosynthetic process"/>
    <property type="evidence" value="ECO:0007669"/>
    <property type="project" value="TreeGrafter"/>
</dbReference>
<evidence type="ECO:0000256" key="3">
    <source>
        <dbReference type="ARBA" id="ARBA00023315"/>
    </source>
</evidence>
<dbReference type="Pfam" id="PF01553">
    <property type="entry name" value="Acyltransferase"/>
    <property type="match status" value="1"/>
</dbReference>
<dbReference type="CDD" id="cd07989">
    <property type="entry name" value="LPLAT_AGPAT-like"/>
    <property type="match status" value="1"/>
</dbReference>
<dbReference type="AlphaFoldDB" id="A0A7H1MD75"/>
<keyword evidence="4" id="KW-0812">Transmembrane</keyword>
<dbReference type="GO" id="GO:0003841">
    <property type="term" value="F:1-acylglycerol-3-phosphate O-acyltransferase activity"/>
    <property type="evidence" value="ECO:0007669"/>
    <property type="project" value="TreeGrafter"/>
</dbReference>